<comment type="caution">
    <text evidence="1">The sequence shown here is derived from an EMBL/GenBank/DDBJ whole genome shotgun (WGS) entry which is preliminary data.</text>
</comment>
<dbReference type="Proteomes" id="UP001596086">
    <property type="component" value="Unassembled WGS sequence"/>
</dbReference>
<dbReference type="Pfam" id="PF13450">
    <property type="entry name" value="NAD_binding_8"/>
    <property type="match status" value="1"/>
</dbReference>
<dbReference type="PANTHER" id="PTHR42923:SF46">
    <property type="entry name" value="AMINE OXIDASE"/>
    <property type="match status" value="1"/>
</dbReference>
<dbReference type="PANTHER" id="PTHR42923">
    <property type="entry name" value="PROTOPORPHYRINOGEN OXIDASE"/>
    <property type="match status" value="1"/>
</dbReference>
<dbReference type="InterPro" id="IPR050464">
    <property type="entry name" value="Zeta_carotene_desat/Oxidored"/>
</dbReference>
<dbReference type="SUPFAM" id="SSF51905">
    <property type="entry name" value="FAD/NAD(P)-binding domain"/>
    <property type="match status" value="1"/>
</dbReference>
<evidence type="ECO:0000313" key="2">
    <source>
        <dbReference type="Proteomes" id="UP001596086"/>
    </source>
</evidence>
<evidence type="ECO:0000313" key="1">
    <source>
        <dbReference type="EMBL" id="MFC5551540.1"/>
    </source>
</evidence>
<gene>
    <name evidence="1" type="ORF">ACFPO9_23740</name>
</gene>
<sequence>MAQLQKIAVLGGGAGSLAAAFYLSAQPGWRERYEITVYQQGWRLGGKGASGRNAAQAQRIEEHGLHIWFGFYANAFAMLRAAYQELGRPLDAPLARWDQAFQPHDYVVLAEQVGSDWRPWHLVLPRRPGEPGAGSEPVSPWRMALEGIKWLRQWHSELQPTARAPTGIFGDPFTELQDQASTLPLDAHLHTGADHARLLATLGRAEVQLRTTQAALIDDDRTRRTLVGLHIGITLLRGMLADGVFTRGFDPINREDLRAWLRRHGGDPALCVDSAPVNAMYAQLFAFEDGDPARPNLEAGVALRWMMRMSFAYRGALMYRMQAGMGDAVFAPLYEVLARRGVRFAFFHRVEEITAAEGSVDAVRMSVQADVTGGDYRPLVQVEGLPCWPDLPDYGQLDPAQAALLQEHAVDLESWWSDWPRLYREAFGKDLPQRVLRRGRDFDHVVLGLPVATLPLVAPALLAASPPLASTSAALRTVVTQACQVWLNRNTQALGWTYLPNGEEPILTGFSQPCDTWAAMSQVLPAEDWPPAIAPKSAHYFCGAMALAEIPPQSDTGFPARAAAQAKANAVELLNDRIGALWKEAGSGFPWQWLVDPLEAEGPARMDRQYWRANVDPSERYVLSVAGSSAHRLASEGTGLENLFLAGDWLRTGLDSGCVEAAVMGGMQAARAIGGFPAEILGDNDAD</sequence>
<dbReference type="RefSeq" id="WP_379775779.1">
    <property type="nucleotide sequence ID" value="NZ_JBHSMZ010000024.1"/>
</dbReference>
<proteinExistence type="predicted"/>
<reference evidence="2" key="1">
    <citation type="journal article" date="2019" name="Int. J. Syst. Evol. Microbiol.">
        <title>The Global Catalogue of Microorganisms (GCM) 10K type strain sequencing project: providing services to taxonomists for standard genome sequencing and annotation.</title>
        <authorList>
            <consortium name="The Broad Institute Genomics Platform"/>
            <consortium name="The Broad Institute Genome Sequencing Center for Infectious Disease"/>
            <person name="Wu L."/>
            <person name="Ma J."/>
        </authorList>
    </citation>
    <scope>NUCLEOTIDE SEQUENCE [LARGE SCALE GENOMIC DNA]</scope>
    <source>
        <strain evidence="2">CGMCC 4.5798</strain>
    </source>
</reference>
<organism evidence="1 2">
    <name type="scientific">Massilia aerilata</name>
    <dbReference type="NCBI Taxonomy" id="453817"/>
    <lineage>
        <taxon>Bacteria</taxon>
        <taxon>Pseudomonadati</taxon>
        <taxon>Pseudomonadota</taxon>
        <taxon>Betaproteobacteria</taxon>
        <taxon>Burkholderiales</taxon>
        <taxon>Oxalobacteraceae</taxon>
        <taxon>Telluria group</taxon>
        <taxon>Massilia</taxon>
    </lineage>
</organism>
<keyword evidence="2" id="KW-1185">Reference proteome</keyword>
<dbReference type="InterPro" id="IPR036188">
    <property type="entry name" value="FAD/NAD-bd_sf"/>
</dbReference>
<accession>A0ABW0S6B6</accession>
<protein>
    <submittedName>
        <fullName evidence="1">NAD(P)-binding protein</fullName>
    </submittedName>
</protein>
<dbReference type="EMBL" id="JBHSMZ010000024">
    <property type="protein sequence ID" value="MFC5551540.1"/>
    <property type="molecule type" value="Genomic_DNA"/>
</dbReference>
<name>A0ABW0S6B6_9BURK</name>
<dbReference type="Gene3D" id="3.50.50.60">
    <property type="entry name" value="FAD/NAD(P)-binding domain"/>
    <property type="match status" value="1"/>
</dbReference>